<sequence>MPRTAGKQPKPKTGCFGTWTDDEVELLLKVTNEYKVQKSTESVDWESVQSKYGDILDMFQAEYPSSENVAALGKEYPHKPEDITQATLSTKLKAVHTKFRQAVDSGRKKGAPDTLATVDVNDNESESPEDEEGAQDDATPTSSTIKHRREQLNSKLKCYKQEELKRKLPVDNQMLSITQEEFEIKKKLITRMEEVDKENLNQIGRLLTNMGKLTGSIAEVFAMLRQIMLSPPQPPMHPHYQPHQSYPNVAPLRESGSDNRQFSYTQALYSQDNQLPFN</sequence>
<evidence type="ECO:0000256" key="1">
    <source>
        <dbReference type="SAM" id="MobiDB-lite"/>
    </source>
</evidence>
<protein>
    <submittedName>
        <fullName evidence="2">Uncharacterized protein</fullName>
    </submittedName>
</protein>
<feature type="region of interest" description="Disordered" evidence="1">
    <location>
        <begin position="232"/>
        <end position="257"/>
    </location>
</feature>
<reference evidence="3" key="1">
    <citation type="journal article" date="2017" name="bioRxiv">
        <title>Comparative analysis of the genomes of Stylophora pistillata and Acropora digitifera provides evidence for extensive differences between species of corals.</title>
        <authorList>
            <person name="Voolstra C.R."/>
            <person name="Li Y."/>
            <person name="Liew Y.J."/>
            <person name="Baumgarten S."/>
            <person name="Zoccola D."/>
            <person name="Flot J.-F."/>
            <person name="Tambutte S."/>
            <person name="Allemand D."/>
            <person name="Aranda M."/>
        </authorList>
    </citation>
    <scope>NUCLEOTIDE SEQUENCE [LARGE SCALE GENOMIC DNA]</scope>
</reference>
<proteinExistence type="predicted"/>
<comment type="caution">
    <text evidence="2">The sequence shown here is derived from an EMBL/GenBank/DDBJ whole genome shotgun (WGS) entry which is preliminary data.</text>
</comment>
<dbReference type="AlphaFoldDB" id="A0A2B4RGM7"/>
<keyword evidence="3" id="KW-1185">Reference proteome</keyword>
<accession>A0A2B4RGM7</accession>
<name>A0A2B4RGM7_STYPI</name>
<evidence type="ECO:0000313" key="2">
    <source>
        <dbReference type="EMBL" id="PFX15402.1"/>
    </source>
</evidence>
<evidence type="ECO:0000313" key="3">
    <source>
        <dbReference type="Proteomes" id="UP000225706"/>
    </source>
</evidence>
<organism evidence="2 3">
    <name type="scientific">Stylophora pistillata</name>
    <name type="common">Smooth cauliflower coral</name>
    <dbReference type="NCBI Taxonomy" id="50429"/>
    <lineage>
        <taxon>Eukaryota</taxon>
        <taxon>Metazoa</taxon>
        <taxon>Cnidaria</taxon>
        <taxon>Anthozoa</taxon>
        <taxon>Hexacorallia</taxon>
        <taxon>Scleractinia</taxon>
        <taxon>Astrocoeniina</taxon>
        <taxon>Pocilloporidae</taxon>
        <taxon>Stylophora</taxon>
    </lineage>
</organism>
<feature type="compositionally biased region" description="Acidic residues" evidence="1">
    <location>
        <begin position="121"/>
        <end position="135"/>
    </location>
</feature>
<feature type="region of interest" description="Disordered" evidence="1">
    <location>
        <begin position="101"/>
        <end position="149"/>
    </location>
</feature>
<feature type="compositionally biased region" description="Low complexity" evidence="1">
    <location>
        <begin position="238"/>
        <end position="247"/>
    </location>
</feature>
<gene>
    <name evidence="2" type="ORF">AWC38_SpisGene20369</name>
</gene>
<dbReference type="Proteomes" id="UP000225706">
    <property type="component" value="Unassembled WGS sequence"/>
</dbReference>
<dbReference type="EMBL" id="LSMT01000652">
    <property type="protein sequence ID" value="PFX15402.1"/>
    <property type="molecule type" value="Genomic_DNA"/>
</dbReference>